<reference evidence="4" key="2">
    <citation type="submission" date="2025-08" db="UniProtKB">
        <authorList>
            <consortium name="Ensembl"/>
        </authorList>
    </citation>
    <scope>IDENTIFICATION</scope>
    <source>
        <strain evidence="4">breed Abyssinian</strain>
    </source>
</reference>
<dbReference type="Proteomes" id="UP000823872">
    <property type="component" value="Chromosome B2"/>
</dbReference>
<dbReference type="PANTHER" id="PTHR11208">
    <property type="entry name" value="RNA-BINDING PROTEIN RELATED"/>
    <property type="match status" value="1"/>
</dbReference>
<feature type="region of interest" description="Disordered" evidence="1">
    <location>
        <begin position="1"/>
        <end position="81"/>
    </location>
</feature>
<dbReference type="InterPro" id="IPR036612">
    <property type="entry name" value="KH_dom_type_1_sf"/>
</dbReference>
<reference evidence="4 5" key="1">
    <citation type="submission" date="2021-02" db="EMBL/GenBank/DDBJ databases">
        <title>Safari Cat Assemblies.</title>
        <authorList>
            <person name="Bredemeyer K.R."/>
            <person name="Murphy W.J."/>
        </authorList>
    </citation>
    <scope>NUCLEOTIDE SEQUENCE [LARGE SCALE GENOMIC DNA]</scope>
</reference>
<proteinExistence type="predicted"/>
<feature type="transmembrane region" description="Helical" evidence="2">
    <location>
        <begin position="215"/>
        <end position="236"/>
    </location>
</feature>
<keyword evidence="2" id="KW-1133">Transmembrane helix</keyword>
<protein>
    <recommendedName>
        <fullName evidence="3">KHDRBS Qua1 domain-containing protein</fullName>
    </recommendedName>
</protein>
<dbReference type="Ensembl" id="ENSFCTT00005026027.1">
    <property type="protein sequence ID" value="ENSFCTP00005016904.1"/>
    <property type="gene ID" value="ENSFCTG00005009342.1"/>
</dbReference>
<evidence type="ECO:0000313" key="4">
    <source>
        <dbReference type="Ensembl" id="ENSFCTP00005016904.1"/>
    </source>
</evidence>
<accession>A0ABI7X2Z2</accession>
<organism evidence="4 5">
    <name type="scientific">Felis catus</name>
    <name type="common">Cat</name>
    <name type="synonym">Felis silvestris catus</name>
    <dbReference type="NCBI Taxonomy" id="9685"/>
    <lineage>
        <taxon>Eukaryota</taxon>
        <taxon>Metazoa</taxon>
        <taxon>Chordata</taxon>
        <taxon>Craniata</taxon>
        <taxon>Vertebrata</taxon>
        <taxon>Euteleostomi</taxon>
        <taxon>Mammalia</taxon>
        <taxon>Eutheria</taxon>
        <taxon>Laurasiatheria</taxon>
        <taxon>Carnivora</taxon>
        <taxon>Feliformia</taxon>
        <taxon>Felidae</taxon>
        <taxon>Felinae</taxon>
        <taxon>Felis</taxon>
    </lineage>
</organism>
<feature type="compositionally biased region" description="Basic and acidic residues" evidence="1">
    <location>
        <begin position="57"/>
        <end position="67"/>
    </location>
</feature>
<keyword evidence="2" id="KW-0812">Transmembrane</keyword>
<keyword evidence="5" id="KW-1185">Reference proteome</keyword>
<dbReference type="InterPro" id="IPR032571">
    <property type="entry name" value="Qua1_dom"/>
</dbReference>
<dbReference type="Gene3D" id="3.30.1370.10">
    <property type="entry name" value="K Homology domain, type 1"/>
    <property type="match status" value="1"/>
</dbReference>
<reference evidence="4" key="3">
    <citation type="submission" date="2025-09" db="UniProtKB">
        <authorList>
            <consortium name="Ensembl"/>
        </authorList>
    </citation>
    <scope>IDENTIFICATION</scope>
    <source>
        <strain evidence="4">breed Abyssinian</strain>
    </source>
</reference>
<evidence type="ECO:0000259" key="3">
    <source>
        <dbReference type="Pfam" id="PF16274"/>
    </source>
</evidence>
<name>A0ABI7X2Z2_FELCA</name>
<dbReference type="PANTHER" id="PTHR11208:SF34">
    <property type="entry name" value="KH DOMAIN-CONTAINING, RNA-BINDING, SIGNAL TRANSDUCTION-ASSOCIATED PROTEIN 2"/>
    <property type="match status" value="1"/>
</dbReference>
<sequence>MVGGGGALPVPASPVKAAGVSRGSARARDDGRDGQVWARGRSARRRESQPLGAWASEDARRSPRRGEGGAAREQGAARRPCVRASGTLRFARGRSEVRAMEEEKYLPELMAEKDSLDPSFVHASRLLAEEIEKFQGSDGKKEDEEKKYLDVISNKNIKLSERVLIPVKQYPKVISHLPSNGKPKTTSKGSLKCKCLLKCVQTCIPTQGFLEGEKIIHLIFPSVILPFLICLFVHLFKSVSLE</sequence>
<evidence type="ECO:0000256" key="2">
    <source>
        <dbReference type="SAM" id="Phobius"/>
    </source>
</evidence>
<keyword evidence="2" id="KW-0472">Membrane</keyword>
<dbReference type="Pfam" id="PF16274">
    <property type="entry name" value="Qua1"/>
    <property type="match status" value="1"/>
</dbReference>
<feature type="domain" description="KHDRBS Qua1" evidence="3">
    <location>
        <begin position="104"/>
        <end position="156"/>
    </location>
</feature>
<dbReference type="InterPro" id="IPR045071">
    <property type="entry name" value="BBP-like"/>
</dbReference>
<dbReference type="GeneTree" id="ENSGT00940000157134"/>
<evidence type="ECO:0000313" key="5">
    <source>
        <dbReference type="Proteomes" id="UP000823872"/>
    </source>
</evidence>
<evidence type="ECO:0000256" key="1">
    <source>
        <dbReference type="SAM" id="MobiDB-lite"/>
    </source>
</evidence>